<dbReference type="PROSITE" id="PS50005">
    <property type="entry name" value="TPR"/>
    <property type="match status" value="1"/>
</dbReference>
<dbReference type="KEGG" id="wgl:WIGMOR_0352"/>
<gene>
    <name evidence="3" type="primary">ybgF</name>
    <name evidence="3" type="ORF">WIGMOR_0352</name>
</gene>
<dbReference type="RefSeq" id="WP_014354126.1">
    <property type="nucleotide sequence ID" value="NC_016893.1"/>
</dbReference>
<evidence type="ECO:0000313" key="3">
    <source>
        <dbReference type="EMBL" id="AFA41187.1"/>
    </source>
</evidence>
<name>H6Q5Z1_WIGGL</name>
<keyword evidence="4" id="KW-1185">Reference proteome</keyword>
<dbReference type="STRING" id="1142511.WIGMOR_0352"/>
<reference evidence="3 4" key="1">
    <citation type="journal article" date="2012" name="MBio">
        <title>Insight into the transmission biology and species-specific functional capabilities of tsetse (Diptera: glossinidae) obligate symbiont wigglesworthia.</title>
        <authorList>
            <person name="Rio R.V."/>
            <person name="Symula R.E."/>
            <person name="Wang J."/>
            <person name="Lohs C."/>
            <person name="Wu Y.N."/>
            <person name="Snyder A.K."/>
            <person name="Bjornson R.D."/>
            <person name="Oshima K."/>
            <person name="Biehl B.S."/>
            <person name="Perna N.T."/>
            <person name="Hattori M."/>
            <person name="Aksoy S."/>
        </authorList>
    </citation>
    <scope>NUCLEOTIDE SEQUENCE [LARGE SCALE GENOMIC DNA]</scope>
    <source>
        <strain evidence="3">WGM</strain>
    </source>
</reference>
<proteinExistence type="predicted"/>
<protein>
    <submittedName>
        <fullName evidence="3">SecB-dependent secretory protein</fullName>
    </submittedName>
</protein>
<dbReference type="OrthoDB" id="9768142at2"/>
<dbReference type="Pfam" id="PF13174">
    <property type="entry name" value="TPR_6"/>
    <property type="match status" value="2"/>
</dbReference>
<dbReference type="InterPro" id="IPR014162">
    <property type="entry name" value="CpoB_C"/>
</dbReference>
<sequence length="199" mass="23479">MFQQIQKKINDNQNDLEKLREQMQENQYSLSKLIKQQNDFQNQIDKIIKDYENIKTHNLNKKNTNKKNNIISSQISSDRIDYNEAINLAFNKKKYSDAINKLKLFMTKYPSSNYRPNAQYWIGQIYYVTGNSNDAIYNFASVVQNFPNFQKVPDALLKIGILAQKDHQNDKAKKIYNKIIEFYPNDIAAIEAKKRLKKI</sequence>
<evidence type="ECO:0000256" key="1">
    <source>
        <dbReference type="PROSITE-ProRule" id="PRU00339"/>
    </source>
</evidence>
<dbReference type="AlphaFoldDB" id="H6Q5Z1"/>
<dbReference type="SUPFAM" id="SSF48452">
    <property type="entry name" value="TPR-like"/>
    <property type="match status" value="1"/>
</dbReference>
<organism evidence="3 4">
    <name type="scientific">Wigglesworthia glossinidia endosymbiont of Glossina morsitans morsitans</name>
    <name type="common">Yale colony</name>
    <dbReference type="NCBI Taxonomy" id="1142511"/>
    <lineage>
        <taxon>Bacteria</taxon>
        <taxon>Pseudomonadati</taxon>
        <taxon>Pseudomonadota</taxon>
        <taxon>Gammaproteobacteria</taxon>
        <taxon>Enterobacterales</taxon>
        <taxon>Erwiniaceae</taxon>
        <taxon>Wigglesworthia</taxon>
    </lineage>
</organism>
<dbReference type="EMBL" id="CP003315">
    <property type="protein sequence ID" value="AFA41187.1"/>
    <property type="molecule type" value="Genomic_DNA"/>
</dbReference>
<dbReference type="NCBIfam" id="TIGR02795">
    <property type="entry name" value="tol_pal_ybgF"/>
    <property type="match status" value="1"/>
</dbReference>
<evidence type="ECO:0000313" key="4">
    <source>
        <dbReference type="Proteomes" id="UP000009061"/>
    </source>
</evidence>
<dbReference type="Proteomes" id="UP000009061">
    <property type="component" value="Chromosome"/>
</dbReference>
<dbReference type="eggNOG" id="COG1729">
    <property type="taxonomic scope" value="Bacteria"/>
</dbReference>
<dbReference type="InterPro" id="IPR019734">
    <property type="entry name" value="TPR_rpt"/>
</dbReference>
<feature type="repeat" description="TPR" evidence="1">
    <location>
        <begin position="153"/>
        <end position="186"/>
    </location>
</feature>
<keyword evidence="1" id="KW-0802">TPR repeat</keyword>
<accession>H6Q5Z1</accession>
<dbReference type="Gene3D" id="1.20.5.110">
    <property type="match status" value="1"/>
</dbReference>
<dbReference type="InterPro" id="IPR011990">
    <property type="entry name" value="TPR-like_helical_dom_sf"/>
</dbReference>
<feature type="coiled-coil region" evidence="2">
    <location>
        <begin position="2"/>
        <end position="36"/>
    </location>
</feature>
<dbReference type="HOGENOM" id="CLU_044315_4_0_6"/>
<dbReference type="Gene3D" id="1.25.40.10">
    <property type="entry name" value="Tetratricopeptide repeat domain"/>
    <property type="match status" value="1"/>
</dbReference>
<dbReference type="SMART" id="SM00028">
    <property type="entry name" value="TPR"/>
    <property type="match status" value="2"/>
</dbReference>
<evidence type="ECO:0000256" key="2">
    <source>
        <dbReference type="SAM" id="Coils"/>
    </source>
</evidence>
<keyword evidence="2" id="KW-0175">Coiled coil</keyword>